<comment type="caution">
    <text evidence="2">The sequence shown here is derived from an EMBL/GenBank/DDBJ whole genome shotgun (WGS) entry which is preliminary data.</text>
</comment>
<gene>
    <name evidence="2" type="ORF">GCM10023342_25120</name>
</gene>
<protein>
    <submittedName>
        <fullName evidence="2">Uncharacterized protein</fullName>
    </submittedName>
</protein>
<evidence type="ECO:0000313" key="3">
    <source>
        <dbReference type="Proteomes" id="UP001500074"/>
    </source>
</evidence>
<evidence type="ECO:0000256" key="1">
    <source>
        <dbReference type="SAM" id="MobiDB-lite"/>
    </source>
</evidence>
<dbReference type="Proteomes" id="UP001500074">
    <property type="component" value="Unassembled WGS sequence"/>
</dbReference>
<name>A0ABP9RHK7_9GAMM</name>
<reference evidence="3" key="1">
    <citation type="journal article" date="2019" name="Int. J. Syst. Evol. Microbiol.">
        <title>The Global Catalogue of Microorganisms (GCM) 10K type strain sequencing project: providing services to taxonomists for standard genome sequencing and annotation.</title>
        <authorList>
            <consortium name="The Broad Institute Genomics Platform"/>
            <consortium name="The Broad Institute Genome Sequencing Center for Infectious Disease"/>
            <person name="Wu L."/>
            <person name="Ma J."/>
        </authorList>
    </citation>
    <scope>NUCLEOTIDE SEQUENCE [LARGE SCALE GENOMIC DNA]</scope>
    <source>
        <strain evidence="3">JCM 18472</strain>
    </source>
</reference>
<evidence type="ECO:0000313" key="2">
    <source>
        <dbReference type="EMBL" id="GAA5177330.1"/>
    </source>
</evidence>
<sequence>MASDITPTKCIWRSHSRQPSRDGTVRLDNTRIIPARPSASMASSVVRPSAAILRKTARRKIVPGKAWLRFS</sequence>
<keyword evidence="3" id="KW-1185">Reference proteome</keyword>
<accession>A0ABP9RHK7</accession>
<proteinExistence type="predicted"/>
<dbReference type="EMBL" id="BAABKI010000025">
    <property type="protein sequence ID" value="GAA5177330.1"/>
    <property type="molecule type" value="Genomic_DNA"/>
</dbReference>
<organism evidence="2 3">
    <name type="scientific">Modicisalibacter zincidurans</name>
    <dbReference type="NCBI Taxonomy" id="1178777"/>
    <lineage>
        <taxon>Bacteria</taxon>
        <taxon>Pseudomonadati</taxon>
        <taxon>Pseudomonadota</taxon>
        <taxon>Gammaproteobacteria</taxon>
        <taxon>Oceanospirillales</taxon>
        <taxon>Halomonadaceae</taxon>
        <taxon>Modicisalibacter</taxon>
    </lineage>
</organism>
<feature type="region of interest" description="Disordered" evidence="1">
    <location>
        <begin position="1"/>
        <end position="24"/>
    </location>
</feature>